<dbReference type="AlphaFoldDB" id="A0A099I895"/>
<sequence>MKEEVDLKKEYKEYNTKMIETPTTLEIWEYLNEPVVYSITDDKETNNNNGNIESVIEIYKM</sequence>
<comment type="caution">
    <text evidence="1">The sequence shown here is derived from an EMBL/GenBank/DDBJ whole genome shotgun (WGS) entry which is preliminary data.</text>
</comment>
<dbReference type="Proteomes" id="UP000030008">
    <property type="component" value="Unassembled WGS sequence"/>
</dbReference>
<organism evidence="1 2">
    <name type="scientific">Clostridium innocuum</name>
    <dbReference type="NCBI Taxonomy" id="1522"/>
    <lineage>
        <taxon>Bacteria</taxon>
        <taxon>Bacillati</taxon>
        <taxon>Bacillota</taxon>
        <taxon>Clostridia</taxon>
        <taxon>Eubacteriales</taxon>
        <taxon>Clostridiaceae</taxon>
        <taxon>Clostridium</taxon>
    </lineage>
</organism>
<evidence type="ECO:0000313" key="2">
    <source>
        <dbReference type="Proteomes" id="UP000030008"/>
    </source>
</evidence>
<name>A0A099I895_CLOIN</name>
<protein>
    <submittedName>
        <fullName evidence="1">Uncharacterized protein</fullName>
    </submittedName>
</protein>
<gene>
    <name evidence="1" type="ORF">CIAN88_06640</name>
</gene>
<reference evidence="1 2" key="1">
    <citation type="submission" date="2014-08" db="EMBL/GenBank/DDBJ databases">
        <title>Clostridium innocuum, an unnegligible vancomycin-resistant pathogen causing extra-intestinal infections.</title>
        <authorList>
            <person name="Feng Y."/>
            <person name="Chiu C.-H."/>
        </authorList>
    </citation>
    <scope>NUCLEOTIDE SEQUENCE [LARGE SCALE GENOMIC DNA]</scope>
    <source>
        <strain evidence="1 2">AN88</strain>
    </source>
</reference>
<accession>A0A099I895</accession>
<evidence type="ECO:0000313" key="1">
    <source>
        <dbReference type="EMBL" id="KGJ53885.1"/>
    </source>
</evidence>
<dbReference type="RefSeq" id="WP_044904695.1">
    <property type="nucleotide sequence ID" value="NZ_JQIF01000029.1"/>
</dbReference>
<dbReference type="EMBL" id="JQIF01000029">
    <property type="protein sequence ID" value="KGJ53885.1"/>
    <property type="molecule type" value="Genomic_DNA"/>
</dbReference>
<proteinExistence type="predicted"/>